<dbReference type="AlphaFoldDB" id="A0A7R9WPX4"/>
<feature type="region of interest" description="Disordered" evidence="1">
    <location>
        <begin position="35"/>
        <end position="130"/>
    </location>
</feature>
<feature type="compositionally biased region" description="Basic and acidic residues" evidence="1">
    <location>
        <begin position="103"/>
        <end position="123"/>
    </location>
</feature>
<gene>
    <name evidence="2" type="ORF">CAUS1442_LOCUS1438</name>
</gene>
<name>A0A7R9WPX4_9STRA</name>
<dbReference type="EMBL" id="HBEF01002307">
    <property type="protein sequence ID" value="CAD8329340.1"/>
    <property type="molecule type" value="Transcribed_RNA"/>
</dbReference>
<proteinExistence type="predicted"/>
<organism evidence="2">
    <name type="scientific">Craspedostauros australis</name>
    <dbReference type="NCBI Taxonomy" id="1486917"/>
    <lineage>
        <taxon>Eukaryota</taxon>
        <taxon>Sar</taxon>
        <taxon>Stramenopiles</taxon>
        <taxon>Ochrophyta</taxon>
        <taxon>Bacillariophyta</taxon>
        <taxon>Bacillariophyceae</taxon>
        <taxon>Bacillariophycidae</taxon>
        <taxon>Naviculales</taxon>
        <taxon>Naviculaceae</taxon>
        <taxon>Craspedostauros</taxon>
    </lineage>
</organism>
<accession>A0A7R9WPX4</accession>
<reference evidence="2" key="1">
    <citation type="submission" date="2021-01" db="EMBL/GenBank/DDBJ databases">
        <authorList>
            <person name="Corre E."/>
            <person name="Pelletier E."/>
            <person name="Niang G."/>
            <person name="Scheremetjew M."/>
            <person name="Finn R."/>
            <person name="Kale V."/>
            <person name="Holt S."/>
            <person name="Cochrane G."/>
            <person name="Meng A."/>
            <person name="Brown T."/>
            <person name="Cohen L."/>
        </authorList>
    </citation>
    <scope>NUCLEOTIDE SEQUENCE</scope>
    <source>
        <strain evidence="2">CCMP3328</strain>
    </source>
</reference>
<evidence type="ECO:0000313" key="2">
    <source>
        <dbReference type="EMBL" id="CAD8329340.1"/>
    </source>
</evidence>
<protein>
    <submittedName>
        <fullName evidence="2">Uncharacterized protein</fullName>
    </submittedName>
</protein>
<sequence>MPSSASNPTSASTPPRAPQFAACFFVPSPLRGTHRNMITAGPRSSLLHQDDASSVDDDRDDYPCDSDDDISCDRFNPYGTKRSHTSSEAYHLPGEGGISMDGHGSDRSSAENWRDAGDKRTGTTDDDDVDEELTETLASSRNIDHYYNFYTMGRGSLDTSAVVMKFCVFLASHYAMDFWNHHQGEIVKQLLSSARKE</sequence>
<feature type="compositionally biased region" description="Acidic residues" evidence="1">
    <location>
        <begin position="53"/>
        <end position="70"/>
    </location>
</feature>
<evidence type="ECO:0000256" key="1">
    <source>
        <dbReference type="SAM" id="MobiDB-lite"/>
    </source>
</evidence>